<evidence type="ECO:0000313" key="1">
    <source>
        <dbReference type="EMBL" id="MBC5862799.1"/>
    </source>
</evidence>
<gene>
    <name evidence="1" type="ORF">H8R26_05135</name>
</gene>
<proteinExistence type="predicted"/>
<sequence length="778" mass="90490">METIRLNTENEQQWKSLDVAISFGPLLRYFKNTQAPNNSVKKTIYECIVKELEKFPEVIKPFTKLEFLNKTPELIDLLLMSISPLANAYNKKPLAIGSIFPARLFYLDDTFEAIISKDNQDFLFDKINHSSNTFRLFYAMVLDKCYNIKTDFYNFEYITIENKERNTIKYYKIFPNTQFIEIEPKAKLPTYNEEWPTMLIDNGDNFEKLTKELPSELFKMEGFTIFLAQEITNFEAMNQLKKLVLNLQNENEADSLNELERILGILLENTDVQVGLVPFFKVNNQIVTDTSYYKKTILISTVDQQPSAYINPRSAADHFKDKYEPVILSVVNDDTKVENSVLTGLKLLNIGSYMVTPIRNSNGQLLGILELATHQSNGTSKQLVVKLDPALHLIADMFEFMINQFDAKITTIIKEQFTPLQSAVEWKFNEVAWEILSANSNQKTIPNVSFEDVYPLYGAIDIRNSSIERNKATQTDIANQLETTKSVIKFILSKIEMPLLEVIHFKVETLLTTIEKEFTATIEQKIVDFFATEIHPTLTHLSESYVDLYQEINDYMEKSNLKTGSFYNNNREYENSLQKINNTINAVLENERVKQQKIYPHYFEKYRTDGLEFTIYIGQNLKPDKKFNPMYLKNLRLWQLSTMAFIGNATQKSSYKMKIPLKTTQLILAHNKPIAISFRKDERRFDVEGSYNIRYEIMKKRIDKIEIKNNGERLTKPDYVAIVYSSPIEAGEYREHIEFLINKGIYNPIYEELELENMQGVSGLKAFRVAINYSFFQD</sequence>
<protein>
    <recommendedName>
        <fullName evidence="3">GAF domain-containing protein</fullName>
    </recommendedName>
</protein>
<name>A0ABR7JE67_9FLAO</name>
<dbReference type="Proteomes" id="UP000621670">
    <property type="component" value="Unassembled WGS sequence"/>
</dbReference>
<accession>A0ABR7JE67</accession>
<evidence type="ECO:0000313" key="2">
    <source>
        <dbReference type="Proteomes" id="UP000621670"/>
    </source>
</evidence>
<dbReference type="EMBL" id="JACRUM010000002">
    <property type="protein sequence ID" value="MBC5862799.1"/>
    <property type="molecule type" value="Genomic_DNA"/>
</dbReference>
<dbReference type="RefSeq" id="WP_166133992.1">
    <property type="nucleotide sequence ID" value="NZ_JAAOBY010000002.1"/>
</dbReference>
<evidence type="ECO:0008006" key="3">
    <source>
        <dbReference type="Google" id="ProtNLM"/>
    </source>
</evidence>
<organism evidence="1 2">
    <name type="scientific">Flavobacterium turcicum</name>
    <dbReference type="NCBI Taxonomy" id="2764718"/>
    <lineage>
        <taxon>Bacteria</taxon>
        <taxon>Pseudomonadati</taxon>
        <taxon>Bacteroidota</taxon>
        <taxon>Flavobacteriia</taxon>
        <taxon>Flavobacteriales</taxon>
        <taxon>Flavobacteriaceae</taxon>
        <taxon>Flavobacterium</taxon>
    </lineage>
</organism>
<comment type="caution">
    <text evidence="1">The sequence shown here is derived from an EMBL/GenBank/DDBJ whole genome shotgun (WGS) entry which is preliminary data.</text>
</comment>
<reference evidence="1 2" key="1">
    <citation type="submission" date="2020-08" db="EMBL/GenBank/DDBJ databases">
        <title>Description of novel Flavobacterium F-400 isolate.</title>
        <authorList>
            <person name="Saticioglu I."/>
            <person name="Duman M."/>
            <person name="Altun S."/>
        </authorList>
    </citation>
    <scope>NUCLEOTIDE SEQUENCE [LARGE SCALE GENOMIC DNA]</scope>
    <source>
        <strain evidence="1 2">F-400</strain>
    </source>
</reference>
<keyword evidence="2" id="KW-1185">Reference proteome</keyword>